<dbReference type="AlphaFoldDB" id="A0A4D9DD37"/>
<name>A0A4D9DD37_9STRA</name>
<proteinExistence type="predicted"/>
<feature type="region of interest" description="Disordered" evidence="1">
    <location>
        <begin position="926"/>
        <end position="1016"/>
    </location>
</feature>
<sequence length="1042" mass="111305">MRSPSVTPCVEVDHSDSSSVPVSVLSVARPAEDICSVSEDKLAAKEVGAAVMATSSTHDGSLARNGSQIILRAEAPAATMAPTLDHETGAEKSAKGLVSIETSSEDVKEGPCLAPSLRDNEASPVATDLELKDPAHDGEKPSPSAEDKGARSLNAQLAPDSPPSDSDPIAEASQSVLASGTDKLLDNTVNSPGGAAPSSQSRISGQSPPAQPAGEQNPCQGGAMDASELCAPGSERKLDHVSEIVAPPHSVTSSQRHSPATLPPLATSAPSPTPTRPAESACSATTLIAKLLASASTSKSAPIKRGGIPPVACEGGKDPFSVETYLGRGQIPSQAVSRPATNKLAFDFRTFTSSLKKGASTTNSVPGVNQAVSSALGSATQDLEAESDACEATLSNMVTSEAKKLDIDDKSHHTAHHAAINPELPGAPSKSEAKTGQSAVTEAKANLSLHEKELQAELAGLRDSLAKQKDNSQRLMETWSDAQQALKESGAELCNVQRERRRLSVNVSRLTRDLTCTKERIPPLIVENRKVRSDVYRIKCEQLKARCQLTASVCAFDRLCERERSVKIKLLYEEAASYGARSTYLHDYSTMCAFGRKISMKSFELMGRVKDGVNRVKSAMQAERGELQKHAEKIGKDAALASKESKTEITRLARSEADQRKALLRLEEGKKKVEKRLDEAEKRAKEEVKRLEDMVSTRGNEIKKLEEELRKLRQEGAPVASQHARAPKNSGLEKSGQKLDENELVDDQGKENPPIRRRCGRKRSGATKPSRPGTATPQGKLRRRNKASNEDVLCDRQDMEPPAGKTSEEASTGIEDVNGVEERLPLPPVPPPLTKLDNALQERAQQTTALLGEVGEGALEAPSCTPACETDKTPATTKRARLELQPADQAEGAEDLNLDSKRPCVEIKTSNAPKASAEESCILIPVPPNRLLSPSTSFDKEETTKALEARDARPLADLRKSHQNKEGEARGPTYDVTIQPTTDARLLAPTPLSHTGAPLTQPAGPVMESSLSKPTLGGKKLSIFSSYINKNAIPKLKKPSAK</sequence>
<feature type="region of interest" description="Disordered" evidence="1">
    <location>
        <begin position="857"/>
        <end position="878"/>
    </location>
</feature>
<feature type="compositionally biased region" description="Basic residues" evidence="1">
    <location>
        <begin position="755"/>
        <end position="765"/>
    </location>
</feature>
<feature type="region of interest" description="Disordered" evidence="1">
    <location>
        <begin position="713"/>
        <end position="837"/>
    </location>
</feature>
<feature type="compositionally biased region" description="Basic and acidic residues" evidence="1">
    <location>
        <begin position="938"/>
        <end position="969"/>
    </location>
</feature>
<evidence type="ECO:0000256" key="1">
    <source>
        <dbReference type="SAM" id="MobiDB-lite"/>
    </source>
</evidence>
<evidence type="ECO:0000313" key="3">
    <source>
        <dbReference type="Proteomes" id="UP000355283"/>
    </source>
</evidence>
<feature type="region of interest" description="Disordered" evidence="1">
    <location>
        <begin position="409"/>
        <end position="442"/>
    </location>
</feature>
<feature type="compositionally biased region" description="Basic and acidic residues" evidence="1">
    <location>
        <begin position="129"/>
        <end position="150"/>
    </location>
</feature>
<feature type="compositionally biased region" description="Polar residues" evidence="1">
    <location>
        <begin position="187"/>
        <end position="208"/>
    </location>
</feature>
<feature type="region of interest" description="Disordered" evidence="1">
    <location>
        <begin position="81"/>
        <end position="282"/>
    </location>
</feature>
<reference evidence="2 3" key="1">
    <citation type="submission" date="2019-01" db="EMBL/GenBank/DDBJ databases">
        <title>Nuclear Genome Assembly of the Microalgal Biofuel strain Nannochloropsis salina CCMP1776.</title>
        <authorList>
            <person name="Hovde B."/>
        </authorList>
    </citation>
    <scope>NUCLEOTIDE SEQUENCE [LARGE SCALE GENOMIC DNA]</scope>
    <source>
        <strain evidence="2 3">CCMP1776</strain>
    </source>
</reference>
<dbReference type="OrthoDB" id="10316072at2759"/>
<evidence type="ECO:0000313" key="2">
    <source>
        <dbReference type="EMBL" id="TFJ86469.1"/>
    </source>
</evidence>
<feature type="compositionally biased region" description="Basic and acidic residues" evidence="1">
    <location>
        <begin position="787"/>
        <end position="799"/>
    </location>
</feature>
<keyword evidence="3" id="KW-1185">Reference proteome</keyword>
<gene>
    <name evidence="2" type="ORF">NSK_002126</name>
</gene>
<dbReference type="EMBL" id="SDOX01000008">
    <property type="protein sequence ID" value="TFJ86469.1"/>
    <property type="molecule type" value="Genomic_DNA"/>
</dbReference>
<protein>
    <submittedName>
        <fullName evidence="2">Uncharacterized protein</fullName>
    </submittedName>
</protein>
<feature type="compositionally biased region" description="Basic and acidic residues" evidence="1">
    <location>
        <begin position="735"/>
        <end position="754"/>
    </location>
</feature>
<accession>A0A4D9DD37</accession>
<feature type="compositionally biased region" description="Low complexity" evidence="1">
    <location>
        <begin position="258"/>
        <end position="282"/>
    </location>
</feature>
<organism evidence="2 3">
    <name type="scientific">Nannochloropsis salina CCMP1776</name>
    <dbReference type="NCBI Taxonomy" id="1027361"/>
    <lineage>
        <taxon>Eukaryota</taxon>
        <taxon>Sar</taxon>
        <taxon>Stramenopiles</taxon>
        <taxon>Ochrophyta</taxon>
        <taxon>Eustigmatophyceae</taxon>
        <taxon>Eustigmatales</taxon>
        <taxon>Monodopsidaceae</taxon>
        <taxon>Microchloropsis</taxon>
        <taxon>Microchloropsis salina</taxon>
    </lineage>
</organism>
<dbReference type="Proteomes" id="UP000355283">
    <property type="component" value="Unassembled WGS sequence"/>
</dbReference>
<feature type="compositionally biased region" description="Basic and acidic residues" evidence="1">
    <location>
        <begin position="84"/>
        <end position="94"/>
    </location>
</feature>
<comment type="caution">
    <text evidence="2">The sequence shown here is derived from an EMBL/GenBank/DDBJ whole genome shotgun (WGS) entry which is preliminary data.</text>
</comment>